<gene>
    <name evidence="3" type="ORF">HWD57_09545</name>
</gene>
<reference evidence="3 4" key="1">
    <citation type="journal article" date="2019" name="Microbiome">
        <title>Annotated bacterial chromosomes from frame-shift-corrected long-read metagenomic data.</title>
        <authorList>
            <person name="Arumugam K."/>
            <person name="Bagci C."/>
            <person name="Bessarab I."/>
            <person name="Beier S."/>
            <person name="Buchfink B."/>
            <person name="Gorska A."/>
            <person name="Qiu G."/>
            <person name="Huson D.H."/>
            <person name="Williams R.B.H."/>
        </authorList>
    </citation>
    <scope>NUCLEOTIDE SEQUENCE [LARGE SCALE GENOMIC DNA]</scope>
    <source>
        <strain evidence="3">SSA1</strain>
    </source>
</reference>
<feature type="domain" description="ISXO2-like transposase" evidence="2">
    <location>
        <begin position="39"/>
        <end position="167"/>
    </location>
</feature>
<proteinExistence type="predicted"/>
<accession>A0A7D5S813</accession>
<dbReference type="EMBL" id="CP058708">
    <property type="protein sequence ID" value="QLH49996.1"/>
    <property type="molecule type" value="Genomic_DNA"/>
</dbReference>
<organism evidence="3 4">
    <name type="scientific">Candidatus Accumulibacter cognatus</name>
    <dbReference type="NCBI Taxonomy" id="2954383"/>
    <lineage>
        <taxon>Bacteria</taxon>
        <taxon>Pseudomonadati</taxon>
        <taxon>Pseudomonadota</taxon>
        <taxon>Betaproteobacteria</taxon>
        <taxon>Candidatus Accumulibacter</taxon>
    </lineage>
</organism>
<evidence type="ECO:0000256" key="1">
    <source>
        <dbReference type="SAM" id="MobiDB-lite"/>
    </source>
</evidence>
<evidence type="ECO:0000313" key="3">
    <source>
        <dbReference type="EMBL" id="QLH49996.1"/>
    </source>
</evidence>
<dbReference type="InterPro" id="IPR024445">
    <property type="entry name" value="Tnp_ISXO2-like"/>
</dbReference>
<dbReference type="SMART" id="SM01126">
    <property type="entry name" value="DDE_Tnp_IS1595"/>
    <property type="match status" value="1"/>
</dbReference>
<name>A0A7D5S813_9PROT</name>
<feature type="compositionally biased region" description="Basic residues" evidence="1">
    <location>
        <begin position="64"/>
        <end position="74"/>
    </location>
</feature>
<feature type="region of interest" description="Disordered" evidence="1">
    <location>
        <begin position="57"/>
        <end position="76"/>
    </location>
</feature>
<evidence type="ECO:0000259" key="2">
    <source>
        <dbReference type="SMART" id="SM01126"/>
    </source>
</evidence>
<dbReference type="KEGG" id="acog:HWD57_09545"/>
<evidence type="ECO:0000313" key="4">
    <source>
        <dbReference type="Proteomes" id="UP000509684"/>
    </source>
</evidence>
<dbReference type="Pfam" id="PF12762">
    <property type="entry name" value="DDE_Tnp_IS1595"/>
    <property type="match status" value="1"/>
</dbReference>
<protein>
    <submittedName>
        <fullName evidence="3">IS1595 family transposase</fullName>
    </submittedName>
</protein>
<sequence length="167" mass="18184">MIAGETVRAAARHCGVHKNTSFRWRHRFLNKLSEAKPSHLHGIVEADETSFLESFKGSRDLPRPARKRGGKAAKRGLSDEQIPVLIARDRTTATTDAVLESANTQEVRAVLEPVLDPDTVLCSDGSAVYVALAKPLHIAHQPVNLSAGIRVVDQGNRMNAIVVNHGK</sequence>
<dbReference type="NCBIfam" id="NF033547">
    <property type="entry name" value="transpos_IS1595"/>
    <property type="match status" value="1"/>
</dbReference>
<dbReference type="AlphaFoldDB" id="A0A7D5S813"/>
<dbReference type="Proteomes" id="UP000509684">
    <property type="component" value="Chromosome"/>
</dbReference>